<dbReference type="InterPro" id="IPR022149">
    <property type="entry name" value="DUF3681"/>
</dbReference>
<name>A0A5J9WN72_9POAL</name>
<dbReference type="OrthoDB" id="687678at2759"/>
<proteinExistence type="predicted"/>
<comment type="caution">
    <text evidence="2">The sequence shown here is derived from an EMBL/GenBank/DDBJ whole genome shotgun (WGS) entry which is preliminary data.</text>
</comment>
<dbReference type="AlphaFoldDB" id="A0A5J9WN72"/>
<sequence length="114" mass="11838">MDLIAGANLEPQKLPPALMSFGVVISTAALALIIFKPPGGIFLRLHGSAPWFVYYGILIALVTFGLAVMSFGFWVVPPVDGANGWHGACCKAALWASVVALVLVAALGGLAFVN</sequence>
<evidence type="ECO:0000313" key="2">
    <source>
        <dbReference type="EMBL" id="TVU49553.1"/>
    </source>
</evidence>
<keyword evidence="1" id="KW-0472">Membrane</keyword>
<dbReference type="EMBL" id="RWGY01000002">
    <property type="protein sequence ID" value="TVU49553.1"/>
    <property type="molecule type" value="Genomic_DNA"/>
</dbReference>
<dbReference type="Proteomes" id="UP000324897">
    <property type="component" value="Chromosome 6"/>
</dbReference>
<evidence type="ECO:0000256" key="1">
    <source>
        <dbReference type="SAM" id="Phobius"/>
    </source>
</evidence>
<accession>A0A5J9WN72</accession>
<gene>
    <name evidence="2" type="ORF">EJB05_00866</name>
</gene>
<dbReference type="Gramene" id="TVU49553">
    <property type="protein sequence ID" value="TVU49553"/>
    <property type="gene ID" value="EJB05_00866"/>
</dbReference>
<protein>
    <submittedName>
        <fullName evidence="2">Uncharacterized protein</fullName>
    </submittedName>
</protein>
<dbReference type="PANTHER" id="PTHR33530">
    <property type="entry name" value="OS01G0147100 PROTEIN"/>
    <property type="match status" value="1"/>
</dbReference>
<feature type="non-terminal residue" evidence="2">
    <location>
        <position position="1"/>
    </location>
</feature>
<dbReference type="Pfam" id="PF12442">
    <property type="entry name" value="DUF3681"/>
    <property type="match status" value="1"/>
</dbReference>
<dbReference type="PANTHER" id="PTHR33530:SF12">
    <property type="entry name" value="MAJOR FACILITATOR SUPERFAMILY (MFS) PROFILE DOMAIN-CONTAINING PROTEIN"/>
    <property type="match status" value="1"/>
</dbReference>
<keyword evidence="1" id="KW-0812">Transmembrane</keyword>
<keyword evidence="3" id="KW-1185">Reference proteome</keyword>
<reference evidence="2 3" key="1">
    <citation type="journal article" date="2019" name="Sci. Rep.">
        <title>A high-quality genome of Eragrostis curvula grass provides insights into Poaceae evolution and supports new strategies to enhance forage quality.</title>
        <authorList>
            <person name="Carballo J."/>
            <person name="Santos B.A.C.M."/>
            <person name="Zappacosta D."/>
            <person name="Garbus I."/>
            <person name="Selva J.P."/>
            <person name="Gallo C.A."/>
            <person name="Diaz A."/>
            <person name="Albertini E."/>
            <person name="Caccamo M."/>
            <person name="Echenique V."/>
        </authorList>
    </citation>
    <scope>NUCLEOTIDE SEQUENCE [LARGE SCALE GENOMIC DNA]</scope>
    <source>
        <strain evidence="3">cv. Victoria</strain>
        <tissue evidence="2">Leaf</tissue>
    </source>
</reference>
<feature type="transmembrane region" description="Helical" evidence="1">
    <location>
        <begin position="94"/>
        <end position="113"/>
    </location>
</feature>
<feature type="transmembrane region" description="Helical" evidence="1">
    <location>
        <begin position="17"/>
        <end position="35"/>
    </location>
</feature>
<feature type="transmembrane region" description="Helical" evidence="1">
    <location>
        <begin position="51"/>
        <end position="74"/>
    </location>
</feature>
<organism evidence="2 3">
    <name type="scientific">Eragrostis curvula</name>
    <name type="common">weeping love grass</name>
    <dbReference type="NCBI Taxonomy" id="38414"/>
    <lineage>
        <taxon>Eukaryota</taxon>
        <taxon>Viridiplantae</taxon>
        <taxon>Streptophyta</taxon>
        <taxon>Embryophyta</taxon>
        <taxon>Tracheophyta</taxon>
        <taxon>Spermatophyta</taxon>
        <taxon>Magnoliopsida</taxon>
        <taxon>Liliopsida</taxon>
        <taxon>Poales</taxon>
        <taxon>Poaceae</taxon>
        <taxon>PACMAD clade</taxon>
        <taxon>Chloridoideae</taxon>
        <taxon>Eragrostideae</taxon>
        <taxon>Eragrostidinae</taxon>
        <taxon>Eragrostis</taxon>
    </lineage>
</organism>
<keyword evidence="1" id="KW-1133">Transmembrane helix</keyword>
<evidence type="ECO:0000313" key="3">
    <source>
        <dbReference type="Proteomes" id="UP000324897"/>
    </source>
</evidence>